<dbReference type="PANTHER" id="PTHR44144:SF1">
    <property type="entry name" value="DNAJ HOMOLOG SUBFAMILY C MEMBER 9"/>
    <property type="match status" value="1"/>
</dbReference>
<evidence type="ECO:0000313" key="5">
    <source>
        <dbReference type="Proteomes" id="UP000242188"/>
    </source>
</evidence>
<dbReference type="InterPro" id="IPR036869">
    <property type="entry name" value="J_dom_sf"/>
</dbReference>
<keyword evidence="5" id="KW-1185">Reference proteome</keyword>
<dbReference type="GO" id="GO:0005737">
    <property type="term" value="C:cytoplasm"/>
    <property type="evidence" value="ECO:0007669"/>
    <property type="project" value="TreeGrafter"/>
</dbReference>
<dbReference type="CDD" id="cd06257">
    <property type="entry name" value="DnaJ"/>
    <property type="match status" value="1"/>
</dbReference>
<feature type="compositionally biased region" description="Basic and acidic residues" evidence="2">
    <location>
        <begin position="193"/>
        <end position="205"/>
    </location>
</feature>
<dbReference type="PRINTS" id="PR00625">
    <property type="entry name" value="JDOMAIN"/>
</dbReference>
<evidence type="ECO:0000259" key="3">
    <source>
        <dbReference type="PROSITE" id="PS50076"/>
    </source>
</evidence>
<dbReference type="GO" id="GO:0031072">
    <property type="term" value="F:heat shock protein binding"/>
    <property type="evidence" value="ECO:0007669"/>
    <property type="project" value="TreeGrafter"/>
</dbReference>
<dbReference type="Proteomes" id="UP000242188">
    <property type="component" value="Unassembled WGS sequence"/>
</dbReference>
<name>A0A210QU44_MIZYE</name>
<dbReference type="AlphaFoldDB" id="A0A210QU44"/>
<dbReference type="PROSITE" id="PS50076">
    <property type="entry name" value="DNAJ_2"/>
    <property type="match status" value="1"/>
</dbReference>
<dbReference type="SUPFAM" id="SSF46565">
    <property type="entry name" value="Chaperone J-domain"/>
    <property type="match status" value="1"/>
</dbReference>
<dbReference type="InterPro" id="IPR018253">
    <property type="entry name" value="DnaJ_domain_CS"/>
</dbReference>
<dbReference type="InterPro" id="IPR001623">
    <property type="entry name" value="DnaJ_domain"/>
</dbReference>
<dbReference type="PANTHER" id="PTHR44144">
    <property type="entry name" value="DNAJ HOMOLOG SUBFAMILY C MEMBER 9"/>
    <property type="match status" value="1"/>
</dbReference>
<feature type="region of interest" description="Disordered" evidence="2">
    <location>
        <begin position="178"/>
        <end position="207"/>
    </location>
</feature>
<dbReference type="InterPro" id="IPR056453">
    <property type="entry name" value="HTH_DNAJC9"/>
</dbReference>
<protein>
    <submittedName>
        <fullName evidence="4">DnaJ-like subfamily C member 9</fullName>
    </submittedName>
</protein>
<accession>A0A210QU44</accession>
<dbReference type="InterPro" id="IPR052594">
    <property type="entry name" value="J_domain-containing_protein"/>
</dbReference>
<dbReference type="Pfam" id="PF00226">
    <property type="entry name" value="DnaJ"/>
    <property type="match status" value="1"/>
</dbReference>
<evidence type="ECO:0000313" key="4">
    <source>
        <dbReference type="EMBL" id="OWF52278.1"/>
    </source>
</evidence>
<proteinExistence type="predicted"/>
<evidence type="ECO:0000256" key="2">
    <source>
        <dbReference type="SAM" id="MobiDB-lite"/>
    </source>
</evidence>
<dbReference type="PROSITE" id="PS00636">
    <property type="entry name" value="DNAJ_1"/>
    <property type="match status" value="1"/>
</dbReference>
<dbReference type="GO" id="GO:0005634">
    <property type="term" value="C:nucleus"/>
    <property type="evidence" value="ECO:0007669"/>
    <property type="project" value="TreeGrafter"/>
</dbReference>
<reference evidence="4 5" key="1">
    <citation type="journal article" date="2017" name="Nat. Ecol. Evol.">
        <title>Scallop genome provides insights into evolution of bilaterian karyotype and development.</title>
        <authorList>
            <person name="Wang S."/>
            <person name="Zhang J."/>
            <person name="Jiao W."/>
            <person name="Li J."/>
            <person name="Xun X."/>
            <person name="Sun Y."/>
            <person name="Guo X."/>
            <person name="Huan P."/>
            <person name="Dong B."/>
            <person name="Zhang L."/>
            <person name="Hu X."/>
            <person name="Sun X."/>
            <person name="Wang J."/>
            <person name="Zhao C."/>
            <person name="Wang Y."/>
            <person name="Wang D."/>
            <person name="Huang X."/>
            <person name="Wang R."/>
            <person name="Lv J."/>
            <person name="Li Y."/>
            <person name="Zhang Z."/>
            <person name="Liu B."/>
            <person name="Lu W."/>
            <person name="Hui Y."/>
            <person name="Liang J."/>
            <person name="Zhou Z."/>
            <person name="Hou R."/>
            <person name="Li X."/>
            <person name="Liu Y."/>
            <person name="Li H."/>
            <person name="Ning X."/>
            <person name="Lin Y."/>
            <person name="Zhao L."/>
            <person name="Xing Q."/>
            <person name="Dou J."/>
            <person name="Li Y."/>
            <person name="Mao J."/>
            <person name="Guo H."/>
            <person name="Dou H."/>
            <person name="Li T."/>
            <person name="Mu C."/>
            <person name="Jiang W."/>
            <person name="Fu Q."/>
            <person name="Fu X."/>
            <person name="Miao Y."/>
            <person name="Liu J."/>
            <person name="Yu Q."/>
            <person name="Li R."/>
            <person name="Liao H."/>
            <person name="Li X."/>
            <person name="Kong Y."/>
            <person name="Jiang Z."/>
            <person name="Chourrout D."/>
            <person name="Li R."/>
            <person name="Bao Z."/>
        </authorList>
    </citation>
    <scope>NUCLEOTIDE SEQUENCE [LARGE SCALE GENOMIC DNA]</scope>
    <source>
        <strain evidence="4 5">PY_sf001</strain>
    </source>
</reference>
<evidence type="ECO:0000256" key="1">
    <source>
        <dbReference type="ARBA" id="ARBA00022553"/>
    </source>
</evidence>
<dbReference type="FunFam" id="1.10.287.110:FF:000035">
    <property type="entry name" value="DnaJ homolog subfamily C member 9"/>
    <property type="match status" value="1"/>
</dbReference>
<organism evidence="4 5">
    <name type="scientific">Mizuhopecten yessoensis</name>
    <name type="common">Japanese scallop</name>
    <name type="synonym">Patinopecten yessoensis</name>
    <dbReference type="NCBI Taxonomy" id="6573"/>
    <lineage>
        <taxon>Eukaryota</taxon>
        <taxon>Metazoa</taxon>
        <taxon>Spiralia</taxon>
        <taxon>Lophotrochozoa</taxon>
        <taxon>Mollusca</taxon>
        <taxon>Bivalvia</taxon>
        <taxon>Autobranchia</taxon>
        <taxon>Pteriomorphia</taxon>
        <taxon>Pectinida</taxon>
        <taxon>Pectinoidea</taxon>
        <taxon>Pectinidae</taxon>
        <taxon>Mizuhopecten</taxon>
    </lineage>
</organism>
<dbReference type="OrthoDB" id="110024at2759"/>
<dbReference type="Gene3D" id="1.10.287.110">
    <property type="entry name" value="DnaJ domain"/>
    <property type="match status" value="1"/>
</dbReference>
<gene>
    <name evidence="4" type="ORF">KP79_PYT04117</name>
</gene>
<feature type="compositionally biased region" description="Basic residues" evidence="2">
    <location>
        <begin position="182"/>
        <end position="192"/>
    </location>
</feature>
<sequence length="252" mass="28930">MPGLLETCRNCFGTDDLYKVIGVQKTAAAAEVKRGYHRLSLKTHPDRVEEENKEEATHKFQTVGKVYSILSDKDKRAVYDETGEVDDEDDIQEDRDWVDYWRLLFPKMAEEDIKNFESKYKGSEEERADLKEVYTTFEGDMDQIMEHIMCSSVDDEPRLRTIIKDLIKKKEVPDFEAFSKENKKKSASRKRKAQAEEKEAEEAKKSLGIGADDSLQALILSKQKGRAAQADDFFANLEAKYAQPKKGKGKKK</sequence>
<feature type="domain" description="J" evidence="3">
    <location>
        <begin position="16"/>
        <end position="83"/>
    </location>
</feature>
<dbReference type="SMART" id="SM00271">
    <property type="entry name" value="DnaJ"/>
    <property type="match status" value="1"/>
</dbReference>
<keyword evidence="1" id="KW-0597">Phosphoprotein</keyword>
<dbReference type="STRING" id="6573.A0A210QU44"/>
<dbReference type="Pfam" id="PF23302">
    <property type="entry name" value="HTH_DNAJC9"/>
    <property type="match status" value="1"/>
</dbReference>
<comment type="caution">
    <text evidence="4">The sequence shown here is derived from an EMBL/GenBank/DDBJ whole genome shotgun (WGS) entry which is preliminary data.</text>
</comment>
<dbReference type="EMBL" id="NEDP02001857">
    <property type="protein sequence ID" value="OWF52278.1"/>
    <property type="molecule type" value="Genomic_DNA"/>
</dbReference>